<dbReference type="PROSITE" id="PS51257">
    <property type="entry name" value="PROKAR_LIPOPROTEIN"/>
    <property type="match status" value="1"/>
</dbReference>
<dbReference type="RefSeq" id="XP_062661010.1">
    <property type="nucleotide sequence ID" value="XM_062798033.1"/>
</dbReference>
<comment type="caution">
    <text evidence="7">The sequence shown here is derived from an EMBL/GenBank/DDBJ whole genome shotgun (WGS) entry which is preliminary data.</text>
</comment>
<dbReference type="PANTHER" id="PTHR21659:SF42">
    <property type="entry name" value="UPF0057 MEMBRANE PROTEIN ZK632.10-RELATED"/>
    <property type="match status" value="1"/>
</dbReference>
<dbReference type="GO" id="GO:0016020">
    <property type="term" value="C:membrane"/>
    <property type="evidence" value="ECO:0007669"/>
    <property type="project" value="UniProtKB-SubCell"/>
</dbReference>
<comment type="subcellular location">
    <subcellularLocation>
        <location evidence="1">Membrane</location>
    </subcellularLocation>
</comment>
<gene>
    <name evidence="7" type="ORF">B0H64DRAFT_125245</name>
</gene>
<evidence type="ECO:0000256" key="6">
    <source>
        <dbReference type="SAM" id="Phobius"/>
    </source>
</evidence>
<keyword evidence="4 6" id="KW-1133">Transmembrane helix</keyword>
<dbReference type="GeneID" id="87834981"/>
<reference evidence="7" key="2">
    <citation type="submission" date="2023-06" db="EMBL/GenBank/DDBJ databases">
        <authorList>
            <consortium name="Lawrence Berkeley National Laboratory"/>
            <person name="Haridas S."/>
            <person name="Hensen N."/>
            <person name="Bonometti L."/>
            <person name="Westerberg I."/>
            <person name="Brannstrom I.O."/>
            <person name="Guillou S."/>
            <person name="Cros-Aarteil S."/>
            <person name="Calhoun S."/>
            <person name="Kuo A."/>
            <person name="Mondo S."/>
            <person name="Pangilinan J."/>
            <person name="Riley R."/>
            <person name="Labutti K."/>
            <person name="Andreopoulos B."/>
            <person name="Lipzen A."/>
            <person name="Chen C."/>
            <person name="Yanf M."/>
            <person name="Daum C."/>
            <person name="Ng V."/>
            <person name="Clum A."/>
            <person name="Steindorff A."/>
            <person name="Ohm R."/>
            <person name="Martin F."/>
            <person name="Silar P."/>
            <person name="Natvig D."/>
            <person name="Lalanne C."/>
            <person name="Gautier V."/>
            <person name="Ament-Velasquez S.L."/>
            <person name="Kruys A."/>
            <person name="Hutchinson M.I."/>
            <person name="Powell A.J."/>
            <person name="Barry K."/>
            <person name="Miller A.N."/>
            <person name="Grigoriev I.V."/>
            <person name="Debuchy R."/>
            <person name="Gladieux P."/>
            <person name="Thoren M.H."/>
            <person name="Johannesson H."/>
        </authorList>
    </citation>
    <scope>NUCLEOTIDE SEQUENCE</scope>
    <source>
        <strain evidence="7">CBS 168.71</strain>
    </source>
</reference>
<evidence type="ECO:0000256" key="1">
    <source>
        <dbReference type="ARBA" id="ARBA00004370"/>
    </source>
</evidence>
<reference evidence="7" key="1">
    <citation type="journal article" date="2023" name="Mol. Phylogenet. Evol.">
        <title>Genome-scale phylogeny and comparative genomics of the fungal order Sordariales.</title>
        <authorList>
            <person name="Hensen N."/>
            <person name="Bonometti L."/>
            <person name="Westerberg I."/>
            <person name="Brannstrom I.O."/>
            <person name="Guillou S."/>
            <person name="Cros-Aarteil S."/>
            <person name="Calhoun S."/>
            <person name="Haridas S."/>
            <person name="Kuo A."/>
            <person name="Mondo S."/>
            <person name="Pangilinan J."/>
            <person name="Riley R."/>
            <person name="LaButti K."/>
            <person name="Andreopoulos B."/>
            <person name="Lipzen A."/>
            <person name="Chen C."/>
            <person name="Yan M."/>
            <person name="Daum C."/>
            <person name="Ng V."/>
            <person name="Clum A."/>
            <person name="Steindorff A."/>
            <person name="Ohm R.A."/>
            <person name="Martin F."/>
            <person name="Silar P."/>
            <person name="Natvig D.O."/>
            <person name="Lalanne C."/>
            <person name="Gautier V."/>
            <person name="Ament-Velasquez S.L."/>
            <person name="Kruys A."/>
            <person name="Hutchinson M.I."/>
            <person name="Powell A.J."/>
            <person name="Barry K."/>
            <person name="Miller A.N."/>
            <person name="Grigoriev I.V."/>
            <person name="Debuchy R."/>
            <person name="Gladieux P."/>
            <person name="Hiltunen Thoren M."/>
            <person name="Johannesson H."/>
        </authorList>
    </citation>
    <scope>NUCLEOTIDE SEQUENCE</scope>
    <source>
        <strain evidence="7">CBS 168.71</strain>
    </source>
</reference>
<evidence type="ECO:0008006" key="9">
    <source>
        <dbReference type="Google" id="ProtNLM"/>
    </source>
</evidence>
<dbReference type="InterPro" id="IPR000612">
    <property type="entry name" value="PMP3"/>
</dbReference>
<feature type="transmembrane region" description="Helical" evidence="6">
    <location>
        <begin position="31"/>
        <end position="55"/>
    </location>
</feature>
<evidence type="ECO:0000256" key="2">
    <source>
        <dbReference type="ARBA" id="ARBA00009530"/>
    </source>
</evidence>
<evidence type="ECO:0000313" key="7">
    <source>
        <dbReference type="EMBL" id="KAK3297496.1"/>
    </source>
</evidence>
<name>A0AAE0LTS4_9PEZI</name>
<dbReference type="Pfam" id="PF01679">
    <property type="entry name" value="Pmp3"/>
    <property type="match status" value="1"/>
</dbReference>
<protein>
    <recommendedName>
        <fullName evidence="9">Plasma membrane proteolipid 3</fullName>
    </recommendedName>
</protein>
<evidence type="ECO:0000313" key="8">
    <source>
        <dbReference type="Proteomes" id="UP001278766"/>
    </source>
</evidence>
<comment type="similarity">
    <text evidence="2">Belongs to the UPF0057 (PMP3) family.</text>
</comment>
<keyword evidence="3 6" id="KW-0812">Transmembrane</keyword>
<keyword evidence="5 6" id="KW-0472">Membrane</keyword>
<dbReference type="EMBL" id="JAUEPN010000003">
    <property type="protein sequence ID" value="KAK3297496.1"/>
    <property type="molecule type" value="Genomic_DNA"/>
</dbReference>
<organism evidence="7 8">
    <name type="scientific">Chaetomium fimeti</name>
    <dbReference type="NCBI Taxonomy" id="1854472"/>
    <lineage>
        <taxon>Eukaryota</taxon>
        <taxon>Fungi</taxon>
        <taxon>Dikarya</taxon>
        <taxon>Ascomycota</taxon>
        <taxon>Pezizomycotina</taxon>
        <taxon>Sordariomycetes</taxon>
        <taxon>Sordariomycetidae</taxon>
        <taxon>Sordariales</taxon>
        <taxon>Chaetomiaceae</taxon>
        <taxon>Chaetomium</taxon>
    </lineage>
</organism>
<evidence type="ECO:0000256" key="5">
    <source>
        <dbReference type="ARBA" id="ARBA00023136"/>
    </source>
</evidence>
<sequence>MDGAKGVVITLFSILFPPIGVAMLAGCGADLLINIILTVWLFWLPGVLHAFYLLIVYYDRREKYKVGGPPLKRAPFIFSDKVQSGGATGSRWKY</sequence>
<accession>A0AAE0LTS4</accession>
<evidence type="ECO:0000256" key="3">
    <source>
        <dbReference type="ARBA" id="ARBA00022692"/>
    </source>
</evidence>
<dbReference type="AlphaFoldDB" id="A0AAE0LTS4"/>
<dbReference type="Proteomes" id="UP001278766">
    <property type="component" value="Unassembled WGS sequence"/>
</dbReference>
<dbReference type="PROSITE" id="PS01309">
    <property type="entry name" value="UPF0057"/>
    <property type="match status" value="1"/>
</dbReference>
<proteinExistence type="inferred from homology"/>
<evidence type="ECO:0000256" key="4">
    <source>
        <dbReference type="ARBA" id="ARBA00022989"/>
    </source>
</evidence>
<feature type="transmembrane region" description="Helical" evidence="6">
    <location>
        <begin position="7"/>
        <end position="25"/>
    </location>
</feature>
<dbReference type="PANTHER" id="PTHR21659">
    <property type="entry name" value="HYDROPHOBIC PROTEIN RCI2 LOW TEMPERATURE AND SALT RESPONSIVE PROTEIN LTI6 -RELATED"/>
    <property type="match status" value="1"/>
</dbReference>
<keyword evidence="8" id="KW-1185">Reference proteome</keyword>